<evidence type="ECO:0000256" key="1">
    <source>
        <dbReference type="ARBA" id="ARBA00005234"/>
    </source>
</evidence>
<dbReference type="STRING" id="1507870.A0A1V8T3B9"/>
<dbReference type="Pfam" id="PF02902">
    <property type="entry name" value="Peptidase_C48"/>
    <property type="match status" value="1"/>
</dbReference>
<gene>
    <name evidence="6" type="ORF">B0A48_09754</name>
</gene>
<organism evidence="6 7">
    <name type="scientific">Cryoendolithus antarcticus</name>
    <dbReference type="NCBI Taxonomy" id="1507870"/>
    <lineage>
        <taxon>Eukaryota</taxon>
        <taxon>Fungi</taxon>
        <taxon>Dikarya</taxon>
        <taxon>Ascomycota</taxon>
        <taxon>Pezizomycotina</taxon>
        <taxon>Dothideomycetes</taxon>
        <taxon>Dothideomycetidae</taxon>
        <taxon>Cladosporiales</taxon>
        <taxon>Cladosporiaceae</taxon>
        <taxon>Cryoendolithus</taxon>
    </lineage>
</organism>
<dbReference type="GO" id="GO:0005634">
    <property type="term" value="C:nucleus"/>
    <property type="evidence" value="ECO:0007669"/>
    <property type="project" value="TreeGrafter"/>
</dbReference>
<dbReference type="EMBL" id="NAJO01000018">
    <property type="protein sequence ID" value="OQO05662.1"/>
    <property type="molecule type" value="Genomic_DNA"/>
</dbReference>
<name>A0A1V8T3B9_9PEZI</name>
<evidence type="ECO:0000256" key="3">
    <source>
        <dbReference type="ARBA" id="ARBA00022801"/>
    </source>
</evidence>
<keyword evidence="4" id="KW-0788">Thiol protease</keyword>
<evidence type="ECO:0000313" key="7">
    <source>
        <dbReference type="Proteomes" id="UP000192596"/>
    </source>
</evidence>
<dbReference type="AlphaFoldDB" id="A0A1V8T3B9"/>
<dbReference type="PANTHER" id="PTHR12606:SF141">
    <property type="entry name" value="GH15225P-RELATED"/>
    <property type="match status" value="1"/>
</dbReference>
<dbReference type="GO" id="GO:0016926">
    <property type="term" value="P:protein desumoylation"/>
    <property type="evidence" value="ECO:0007669"/>
    <property type="project" value="TreeGrafter"/>
</dbReference>
<dbReference type="GO" id="GO:0016929">
    <property type="term" value="F:deSUMOylase activity"/>
    <property type="evidence" value="ECO:0007669"/>
    <property type="project" value="TreeGrafter"/>
</dbReference>
<proteinExistence type="inferred from homology"/>
<dbReference type="InterPro" id="IPR003653">
    <property type="entry name" value="Peptidase_C48_C"/>
</dbReference>
<dbReference type="InParanoid" id="A0A1V8T3B9"/>
<keyword evidence="2" id="KW-0645">Protease</keyword>
<evidence type="ECO:0000256" key="2">
    <source>
        <dbReference type="ARBA" id="ARBA00022670"/>
    </source>
</evidence>
<keyword evidence="7" id="KW-1185">Reference proteome</keyword>
<protein>
    <recommendedName>
        <fullName evidence="5">Ubiquitin-like protease family profile domain-containing protein</fullName>
    </recommendedName>
</protein>
<comment type="similarity">
    <text evidence="1">Belongs to the peptidase C48 family.</text>
</comment>
<dbReference type="PANTHER" id="PTHR12606">
    <property type="entry name" value="SENTRIN/SUMO-SPECIFIC PROTEASE"/>
    <property type="match status" value="1"/>
</dbReference>
<evidence type="ECO:0000313" key="6">
    <source>
        <dbReference type="EMBL" id="OQO05662.1"/>
    </source>
</evidence>
<dbReference type="OrthoDB" id="1939479at2759"/>
<dbReference type="Gene3D" id="3.40.395.10">
    <property type="entry name" value="Adenoviral Proteinase, Chain A"/>
    <property type="match status" value="1"/>
</dbReference>
<reference evidence="7" key="1">
    <citation type="submission" date="2017-03" db="EMBL/GenBank/DDBJ databases">
        <title>Genomes of endolithic fungi from Antarctica.</title>
        <authorList>
            <person name="Coleine C."/>
            <person name="Masonjones S."/>
            <person name="Stajich J.E."/>
        </authorList>
    </citation>
    <scope>NUCLEOTIDE SEQUENCE [LARGE SCALE GENOMIC DNA]</scope>
    <source>
        <strain evidence="7">CCFEE 5527</strain>
    </source>
</reference>
<keyword evidence="3" id="KW-0378">Hydrolase</keyword>
<dbReference type="GO" id="GO:0006508">
    <property type="term" value="P:proteolysis"/>
    <property type="evidence" value="ECO:0007669"/>
    <property type="project" value="UniProtKB-KW"/>
</dbReference>
<dbReference type="SUPFAM" id="SSF54001">
    <property type="entry name" value="Cysteine proteinases"/>
    <property type="match status" value="1"/>
</dbReference>
<dbReference type="PROSITE" id="PS50600">
    <property type="entry name" value="ULP_PROTEASE"/>
    <property type="match status" value="1"/>
</dbReference>
<evidence type="ECO:0000259" key="5">
    <source>
        <dbReference type="PROSITE" id="PS50600"/>
    </source>
</evidence>
<evidence type="ECO:0000256" key="4">
    <source>
        <dbReference type="ARBA" id="ARBA00022807"/>
    </source>
</evidence>
<dbReference type="Proteomes" id="UP000192596">
    <property type="component" value="Unassembled WGS sequence"/>
</dbReference>
<accession>A0A1V8T3B9</accession>
<dbReference type="InterPro" id="IPR038765">
    <property type="entry name" value="Papain-like_cys_pep_sf"/>
</dbReference>
<comment type="caution">
    <text evidence="6">The sequence shown here is derived from an EMBL/GenBank/DDBJ whole genome shotgun (WGS) entry which is preliminary data.</text>
</comment>
<sequence length="606" mass="67002">MNDTRSAHYKRTADFTDTERALSRGETKVSVSERLWPAGFFSLVKGLAGYAVHATQSSHGATESDIVHHEATIASVDTSGGKRRAVEKLQETIGSPSRTQLNHVAKATVKARVSANSRSRIHQFGRTAMKPAAKRDELPKPISGMANASFSEWNRDPDCPRLMSSHPVGSRGHRKDHRAWQEAVKIWRDTPRNPIEDKIKDWTYNQVNFVRKEKKMEVKEQSQAATAQCAMEDMLEREEEMAMERRSEKLVRKGQKLTNSLPNGSDVSLKGASIVITPPPSRPASSHGDDIRAADLTKRLDAFTLRAQCALSAVDKAKERRVQSGLSSAAKAKTASIQLAVNELEPSFKSTGSVRSERTTSSKQGDSIIDDVSVEAMTELRTKLANNRPNNTINTIGGFVLKRSTYDRVLSTVDGTGSWLDDEAVNAWFRCLVDANNEGWAKGSGRAAPYATFNTAWYKTVAEKGVQGIKTWGRRQGIDGPKLLDCESLFLPINTGAHWTLLIINGKARTYEYLDSLSGSSDRAFKITKEYLAMHLGPEYKVQEWNALHRSRSRQQSNMSDCGVFTCFNGLASARNVNYNRLYPGAMGQAREMMAIVLNNGGFAGL</sequence>
<feature type="domain" description="Ubiquitin-like protease family profile" evidence="5">
    <location>
        <begin position="399"/>
        <end position="573"/>
    </location>
</feature>